<gene>
    <name evidence="8" type="ORF">ACFFFP_04320</name>
</gene>
<keyword evidence="6" id="KW-0902">Two-component regulatory system</keyword>
<dbReference type="PANTHER" id="PTHR44936">
    <property type="entry name" value="SENSOR PROTEIN CREC"/>
    <property type="match status" value="1"/>
</dbReference>
<dbReference type="SUPFAM" id="SSF55874">
    <property type="entry name" value="ATPase domain of HSP90 chaperone/DNA topoisomerase II/histidine kinase"/>
    <property type="match status" value="1"/>
</dbReference>
<dbReference type="GO" id="GO:0004673">
    <property type="term" value="F:protein histidine kinase activity"/>
    <property type="evidence" value="ECO:0007669"/>
    <property type="project" value="UniProtKB-EC"/>
</dbReference>
<keyword evidence="4 8" id="KW-0808">Transferase</keyword>
<dbReference type="SUPFAM" id="SSF55890">
    <property type="entry name" value="Sporulation response regulatory protein Spo0B"/>
    <property type="match status" value="1"/>
</dbReference>
<dbReference type="EMBL" id="JBHLTW010000015">
    <property type="protein sequence ID" value="MFC0595391.1"/>
    <property type="molecule type" value="Genomic_DNA"/>
</dbReference>
<sequence length="441" mass="47038">MARAILFPFLALALGLWAGLTLEANRHLLALALGEVRALAEAASRLPDPKALSGVGVRLTASPRVASPFLGEAAAGVEVGPSGLWAWAARPWPGGALEVVRAYPPFLPSPLWPLLFALGAGLWAWARVQSALRRALGVSLEEGRGRLEALAAALAALEEGVVVFRGGEAVLWNPRAEALLGLPPGALPPLALERVWPGLAARLASAPPEGDHHLPLPTGRPARARVHEAGAYRVVVFQEQAELLRLAEELTQSRRHLELLRAQAHEFQNLLHALGGLLELGRVEEALGLIRGELAAEEEVEALLQGVEVPLVAALVLGKLRRARERGLAFRLEGRLPARYAPLGEELASAIGHLLENALEAAQSEVRLRFLLGEGLGVEVWDDGPGLPEGEPLFLPGVSGRGPGRGYGLALVRARVGALGGEVGYHRREGWTVFWLRLPGR</sequence>
<dbReference type="InterPro" id="IPR016120">
    <property type="entry name" value="Sig_transdc_His_kin_SpoOB"/>
</dbReference>
<dbReference type="PRINTS" id="PR00344">
    <property type="entry name" value="BCTRLSENSOR"/>
</dbReference>
<comment type="caution">
    <text evidence="8">The sequence shown here is derived from an EMBL/GenBank/DDBJ whole genome shotgun (WGS) entry which is preliminary data.</text>
</comment>
<keyword evidence="3" id="KW-0597">Phosphoprotein</keyword>
<accession>A0ABV6PZU5</accession>
<dbReference type="RefSeq" id="WP_268239059.1">
    <property type="nucleotide sequence ID" value="NZ_BMPJ01000017.1"/>
</dbReference>
<dbReference type="InterPro" id="IPR003594">
    <property type="entry name" value="HATPase_dom"/>
</dbReference>
<evidence type="ECO:0000256" key="5">
    <source>
        <dbReference type="ARBA" id="ARBA00022777"/>
    </source>
</evidence>
<evidence type="ECO:0000313" key="8">
    <source>
        <dbReference type="EMBL" id="MFC0595391.1"/>
    </source>
</evidence>
<dbReference type="Proteomes" id="UP001589830">
    <property type="component" value="Unassembled WGS sequence"/>
</dbReference>
<dbReference type="InterPro" id="IPR050980">
    <property type="entry name" value="2C_sensor_his_kinase"/>
</dbReference>
<keyword evidence="9" id="KW-1185">Reference proteome</keyword>
<evidence type="ECO:0000256" key="6">
    <source>
        <dbReference type="ARBA" id="ARBA00023012"/>
    </source>
</evidence>
<dbReference type="EC" id="2.7.13.3" evidence="2"/>
<dbReference type="Gene3D" id="3.30.565.10">
    <property type="entry name" value="Histidine kinase-like ATPase, C-terminal domain"/>
    <property type="match status" value="1"/>
</dbReference>
<dbReference type="PANTHER" id="PTHR44936:SF9">
    <property type="entry name" value="SENSOR PROTEIN CREC"/>
    <property type="match status" value="1"/>
</dbReference>
<comment type="catalytic activity">
    <reaction evidence="1">
        <text>ATP + protein L-histidine = ADP + protein N-phospho-L-histidine.</text>
        <dbReference type="EC" id="2.7.13.3"/>
    </reaction>
</comment>
<dbReference type="InterPro" id="IPR004358">
    <property type="entry name" value="Sig_transdc_His_kin-like_C"/>
</dbReference>
<protein>
    <recommendedName>
        <fullName evidence="2">histidine kinase</fullName>
        <ecNumber evidence="2">2.7.13.3</ecNumber>
    </recommendedName>
</protein>
<evidence type="ECO:0000259" key="7">
    <source>
        <dbReference type="PROSITE" id="PS50109"/>
    </source>
</evidence>
<evidence type="ECO:0000256" key="3">
    <source>
        <dbReference type="ARBA" id="ARBA00022553"/>
    </source>
</evidence>
<evidence type="ECO:0000256" key="4">
    <source>
        <dbReference type="ARBA" id="ARBA00022679"/>
    </source>
</evidence>
<proteinExistence type="predicted"/>
<evidence type="ECO:0000313" key="9">
    <source>
        <dbReference type="Proteomes" id="UP001589830"/>
    </source>
</evidence>
<evidence type="ECO:0000256" key="1">
    <source>
        <dbReference type="ARBA" id="ARBA00000085"/>
    </source>
</evidence>
<dbReference type="Gene3D" id="1.10.287.130">
    <property type="match status" value="1"/>
</dbReference>
<dbReference type="PROSITE" id="PS50109">
    <property type="entry name" value="HIS_KIN"/>
    <property type="match status" value="1"/>
</dbReference>
<dbReference type="InterPro" id="IPR036890">
    <property type="entry name" value="HATPase_C_sf"/>
</dbReference>
<organism evidence="8 9">
    <name type="scientific">Thermus composti</name>
    <dbReference type="NCBI Taxonomy" id="532059"/>
    <lineage>
        <taxon>Bacteria</taxon>
        <taxon>Thermotogati</taxon>
        <taxon>Deinococcota</taxon>
        <taxon>Deinococci</taxon>
        <taxon>Thermales</taxon>
        <taxon>Thermaceae</taxon>
        <taxon>Thermus</taxon>
    </lineage>
</organism>
<dbReference type="InterPro" id="IPR005467">
    <property type="entry name" value="His_kinase_dom"/>
</dbReference>
<feature type="domain" description="Histidine kinase" evidence="7">
    <location>
        <begin position="346"/>
        <end position="441"/>
    </location>
</feature>
<reference evidence="8 9" key="1">
    <citation type="submission" date="2024-09" db="EMBL/GenBank/DDBJ databases">
        <authorList>
            <person name="Sun Q."/>
            <person name="Mori K."/>
        </authorList>
    </citation>
    <scope>NUCLEOTIDE SEQUENCE [LARGE SCALE GENOMIC DNA]</scope>
    <source>
        <strain evidence="8 9">NCAIM B.02340</strain>
    </source>
</reference>
<name>A0ABV6PZU5_9DEIN</name>
<evidence type="ECO:0000256" key="2">
    <source>
        <dbReference type="ARBA" id="ARBA00012438"/>
    </source>
</evidence>
<dbReference type="Pfam" id="PF02518">
    <property type="entry name" value="HATPase_c"/>
    <property type="match status" value="1"/>
</dbReference>
<dbReference type="SMART" id="SM00387">
    <property type="entry name" value="HATPase_c"/>
    <property type="match status" value="1"/>
</dbReference>
<keyword evidence="5 8" id="KW-0418">Kinase</keyword>